<accession>A0A8X6XBY2</accession>
<dbReference type="Proteomes" id="UP000886998">
    <property type="component" value="Unassembled WGS sequence"/>
</dbReference>
<name>A0A8X6XBY2_9ARAC</name>
<protein>
    <submittedName>
        <fullName evidence="1">Uncharacterized protein</fullName>
    </submittedName>
</protein>
<reference evidence="1" key="1">
    <citation type="submission" date="2020-08" db="EMBL/GenBank/DDBJ databases">
        <title>Multicomponent nature underlies the extraordinary mechanical properties of spider dragline silk.</title>
        <authorList>
            <person name="Kono N."/>
            <person name="Nakamura H."/>
            <person name="Mori M."/>
            <person name="Yoshida Y."/>
            <person name="Ohtoshi R."/>
            <person name="Malay A.D."/>
            <person name="Moran D.A.P."/>
            <person name="Tomita M."/>
            <person name="Numata K."/>
            <person name="Arakawa K."/>
        </authorList>
    </citation>
    <scope>NUCLEOTIDE SEQUENCE</scope>
</reference>
<evidence type="ECO:0000313" key="1">
    <source>
        <dbReference type="EMBL" id="GFY49932.1"/>
    </source>
</evidence>
<keyword evidence="2" id="KW-1185">Reference proteome</keyword>
<dbReference type="EMBL" id="BMAV01007226">
    <property type="protein sequence ID" value="GFY49932.1"/>
    <property type="molecule type" value="Genomic_DNA"/>
</dbReference>
<organism evidence="1 2">
    <name type="scientific">Trichonephila inaurata madagascariensis</name>
    <dbReference type="NCBI Taxonomy" id="2747483"/>
    <lineage>
        <taxon>Eukaryota</taxon>
        <taxon>Metazoa</taxon>
        <taxon>Ecdysozoa</taxon>
        <taxon>Arthropoda</taxon>
        <taxon>Chelicerata</taxon>
        <taxon>Arachnida</taxon>
        <taxon>Araneae</taxon>
        <taxon>Araneomorphae</taxon>
        <taxon>Entelegynae</taxon>
        <taxon>Araneoidea</taxon>
        <taxon>Nephilidae</taxon>
        <taxon>Trichonephila</taxon>
        <taxon>Trichonephila inaurata</taxon>
    </lineage>
</organism>
<proteinExistence type="predicted"/>
<comment type="caution">
    <text evidence="1">The sequence shown here is derived from an EMBL/GenBank/DDBJ whole genome shotgun (WGS) entry which is preliminary data.</text>
</comment>
<gene>
    <name evidence="1" type="ORF">TNIN_455891</name>
</gene>
<sequence>MELKAKASLSHHGVDHLSYGVRHVHRAFGNVEANDCLSIIIRCTRYGLSTDMAKVKAQDGCQEYEIKGLHLRNMKLKKE</sequence>
<evidence type="ECO:0000313" key="2">
    <source>
        <dbReference type="Proteomes" id="UP000886998"/>
    </source>
</evidence>
<dbReference type="AlphaFoldDB" id="A0A8X6XBY2"/>